<organism evidence="6 7">
    <name type="scientific">Merdimonas faecis</name>
    <dbReference type="NCBI Taxonomy" id="1653435"/>
    <lineage>
        <taxon>Bacteria</taxon>
        <taxon>Bacillati</taxon>
        <taxon>Bacillota</taxon>
        <taxon>Clostridia</taxon>
        <taxon>Lachnospirales</taxon>
        <taxon>Lachnospiraceae</taxon>
        <taxon>Merdimonas</taxon>
    </lineage>
</organism>
<proteinExistence type="inferred from homology"/>
<evidence type="ECO:0000256" key="4">
    <source>
        <dbReference type="ARBA" id="ARBA00023163"/>
    </source>
</evidence>
<dbReference type="Gene3D" id="3.40.190.290">
    <property type="match status" value="1"/>
</dbReference>
<dbReference type="PRINTS" id="PR00039">
    <property type="entry name" value="HTHLYSR"/>
</dbReference>
<dbReference type="GO" id="GO:0003677">
    <property type="term" value="F:DNA binding"/>
    <property type="evidence" value="ECO:0007669"/>
    <property type="project" value="UniProtKB-KW"/>
</dbReference>
<dbReference type="PROSITE" id="PS50931">
    <property type="entry name" value="HTH_LYSR"/>
    <property type="match status" value="1"/>
</dbReference>
<evidence type="ECO:0000256" key="2">
    <source>
        <dbReference type="ARBA" id="ARBA00023015"/>
    </source>
</evidence>
<sequence length="288" mass="33129">MELRVLKYFLMVAREENITKAARLLHITQPTLSRQLIQLEEELGVQLFHRGKYHVTLTNDGMLLKRRAQEIVALTEKTQQEFQNRDEELAGEIAIGCGETWNMTYLSKKMTEFREIHPLVQFQIYSANADDIKERMEKGLLDLGLLMEPVDIGRYEFIRMPKKEHWELLVREDSPLARLDEVTPADLKGTPLIMASRENVKNVLTNWFGDDYEEVEVAASFNLLLNAANMVKNGVGAAFCFHLDMEYDGLRFVPLAPRLETGAVLAWKKNQIFSSAATRFIETLKHSI</sequence>
<evidence type="ECO:0000256" key="3">
    <source>
        <dbReference type="ARBA" id="ARBA00023125"/>
    </source>
</evidence>
<dbReference type="PANTHER" id="PTHR30419:SF8">
    <property type="entry name" value="NITROGEN ASSIMILATION TRANSCRIPTIONAL ACTIVATOR-RELATED"/>
    <property type="match status" value="1"/>
</dbReference>
<dbReference type="FunFam" id="1.10.10.10:FF:000001">
    <property type="entry name" value="LysR family transcriptional regulator"/>
    <property type="match status" value="1"/>
</dbReference>
<dbReference type="SUPFAM" id="SSF53850">
    <property type="entry name" value="Periplasmic binding protein-like II"/>
    <property type="match status" value="1"/>
</dbReference>
<evidence type="ECO:0000256" key="1">
    <source>
        <dbReference type="ARBA" id="ARBA00009437"/>
    </source>
</evidence>
<dbReference type="AlphaFoldDB" id="A0A9D3AJ78"/>
<dbReference type="Pfam" id="PF00126">
    <property type="entry name" value="HTH_1"/>
    <property type="match status" value="1"/>
</dbReference>
<dbReference type="EMBL" id="DYXE01000051">
    <property type="protein sequence ID" value="HJH49817.1"/>
    <property type="molecule type" value="Genomic_DNA"/>
</dbReference>
<comment type="caution">
    <text evidence="6">The sequence shown here is derived from an EMBL/GenBank/DDBJ whole genome shotgun (WGS) entry which is preliminary data.</text>
</comment>
<dbReference type="InterPro" id="IPR036388">
    <property type="entry name" value="WH-like_DNA-bd_sf"/>
</dbReference>
<dbReference type="InterPro" id="IPR000847">
    <property type="entry name" value="LysR_HTH_N"/>
</dbReference>
<dbReference type="Proteomes" id="UP000813420">
    <property type="component" value="Unassembled WGS sequence"/>
</dbReference>
<accession>A0A9D3AJ78</accession>
<dbReference type="InterPro" id="IPR050950">
    <property type="entry name" value="HTH-type_LysR_regulators"/>
</dbReference>
<dbReference type="GO" id="GO:0005829">
    <property type="term" value="C:cytosol"/>
    <property type="evidence" value="ECO:0007669"/>
    <property type="project" value="TreeGrafter"/>
</dbReference>
<keyword evidence="4" id="KW-0804">Transcription</keyword>
<evidence type="ECO:0000313" key="7">
    <source>
        <dbReference type="Proteomes" id="UP000813420"/>
    </source>
</evidence>
<dbReference type="PANTHER" id="PTHR30419">
    <property type="entry name" value="HTH-TYPE TRANSCRIPTIONAL REGULATOR YBHD"/>
    <property type="match status" value="1"/>
</dbReference>
<comment type="similarity">
    <text evidence="1">Belongs to the LysR transcriptional regulatory family.</text>
</comment>
<dbReference type="RefSeq" id="WP_277271972.1">
    <property type="nucleotide sequence ID" value="NZ_DYXE01000051.1"/>
</dbReference>
<evidence type="ECO:0000313" key="6">
    <source>
        <dbReference type="EMBL" id="HJH49817.1"/>
    </source>
</evidence>
<gene>
    <name evidence="6" type="ORF">K8V39_06095</name>
</gene>
<feature type="domain" description="HTH lysR-type" evidence="5">
    <location>
        <begin position="1"/>
        <end position="58"/>
    </location>
</feature>
<reference evidence="6" key="1">
    <citation type="journal article" date="2021" name="PeerJ">
        <title>Extensive microbial diversity within the chicken gut microbiome revealed by metagenomics and culture.</title>
        <authorList>
            <person name="Gilroy R."/>
            <person name="Ravi A."/>
            <person name="Getino M."/>
            <person name="Pursley I."/>
            <person name="Horton D.L."/>
            <person name="Alikhan N.F."/>
            <person name="Baker D."/>
            <person name="Gharbi K."/>
            <person name="Hall N."/>
            <person name="Watson M."/>
            <person name="Adriaenssens E.M."/>
            <person name="Foster-Nyarko E."/>
            <person name="Jarju S."/>
            <person name="Secka A."/>
            <person name="Antonio M."/>
            <person name="Oren A."/>
            <person name="Chaudhuri R.R."/>
            <person name="La Ragione R."/>
            <person name="Hildebrand F."/>
            <person name="Pallen M.J."/>
        </authorList>
    </citation>
    <scope>NUCLEOTIDE SEQUENCE</scope>
    <source>
        <strain evidence="6">USAMLcec4-12693</strain>
    </source>
</reference>
<reference evidence="6" key="2">
    <citation type="submission" date="2021-09" db="EMBL/GenBank/DDBJ databases">
        <authorList>
            <person name="Gilroy R."/>
        </authorList>
    </citation>
    <scope>NUCLEOTIDE SEQUENCE</scope>
    <source>
        <strain evidence="6">USAMLcec4-12693</strain>
    </source>
</reference>
<dbReference type="InterPro" id="IPR005119">
    <property type="entry name" value="LysR_subst-bd"/>
</dbReference>
<dbReference type="InterPro" id="IPR036390">
    <property type="entry name" value="WH_DNA-bd_sf"/>
</dbReference>
<keyword evidence="2" id="KW-0805">Transcription regulation</keyword>
<dbReference type="SUPFAM" id="SSF46785">
    <property type="entry name" value="Winged helix' DNA-binding domain"/>
    <property type="match status" value="1"/>
</dbReference>
<protein>
    <submittedName>
        <fullName evidence="6">LysR family transcriptional regulator</fullName>
    </submittedName>
</protein>
<dbReference type="Gene3D" id="1.10.10.10">
    <property type="entry name" value="Winged helix-like DNA-binding domain superfamily/Winged helix DNA-binding domain"/>
    <property type="match status" value="1"/>
</dbReference>
<dbReference type="GO" id="GO:0003700">
    <property type="term" value="F:DNA-binding transcription factor activity"/>
    <property type="evidence" value="ECO:0007669"/>
    <property type="project" value="InterPro"/>
</dbReference>
<dbReference type="Pfam" id="PF03466">
    <property type="entry name" value="LysR_substrate"/>
    <property type="match status" value="1"/>
</dbReference>
<keyword evidence="3" id="KW-0238">DNA-binding</keyword>
<dbReference type="CDD" id="cd05466">
    <property type="entry name" value="PBP2_LTTR_substrate"/>
    <property type="match status" value="1"/>
</dbReference>
<evidence type="ECO:0000259" key="5">
    <source>
        <dbReference type="PROSITE" id="PS50931"/>
    </source>
</evidence>
<name>A0A9D3AJ78_9FIRM</name>